<keyword evidence="2" id="KW-0862">Zinc</keyword>
<feature type="compositionally biased region" description="Polar residues" evidence="3">
    <location>
        <begin position="60"/>
        <end position="79"/>
    </location>
</feature>
<feature type="domain" description="CCHC-type" evidence="4">
    <location>
        <begin position="381"/>
        <end position="395"/>
    </location>
</feature>
<dbReference type="AlphaFoldDB" id="A0A0P1BP62"/>
<feature type="compositionally biased region" description="Low complexity" evidence="3">
    <location>
        <begin position="41"/>
        <end position="51"/>
    </location>
</feature>
<keyword evidence="2" id="KW-0479">Metal-binding</keyword>
<dbReference type="OrthoDB" id="3055569at2759"/>
<dbReference type="GO" id="GO:0006397">
    <property type="term" value="P:mRNA processing"/>
    <property type="evidence" value="ECO:0007669"/>
    <property type="project" value="UniProtKB-KW"/>
</dbReference>
<evidence type="ECO:0000256" key="1">
    <source>
        <dbReference type="ARBA" id="ARBA00022664"/>
    </source>
</evidence>
<evidence type="ECO:0000259" key="4">
    <source>
        <dbReference type="PROSITE" id="PS50158"/>
    </source>
</evidence>
<dbReference type="InterPro" id="IPR036875">
    <property type="entry name" value="Znf_CCHC_sf"/>
</dbReference>
<keyword evidence="6" id="KW-1185">Reference proteome</keyword>
<dbReference type="GO" id="GO:0008270">
    <property type="term" value="F:zinc ion binding"/>
    <property type="evidence" value="ECO:0007669"/>
    <property type="project" value="UniProtKB-KW"/>
</dbReference>
<dbReference type="EMBL" id="CCYA01000269">
    <property type="protein sequence ID" value="CEH17973.1"/>
    <property type="molecule type" value="Genomic_DNA"/>
</dbReference>
<evidence type="ECO:0000256" key="2">
    <source>
        <dbReference type="PROSITE-ProRule" id="PRU00047"/>
    </source>
</evidence>
<proteinExistence type="predicted"/>
<dbReference type="STRING" id="401625.A0A0P1BP62"/>
<sequence>MQLHSGLDLPELTSAFASTSMDTSGSLSGSSFLLVPSTATTSRSTSTTSQTQLAAPHSLPNPTGQPITTSETQASSRTAPANPHGPSKMQQLIEVPNFSGDGSVNADLMMRAFIRSSIGEADEARKERFATYLFGAAEAWYNMVANRTWAEIKTAFLAEYPGSGLGPLVPSRPAWAEFNDLAAKIPNLHDMAEEVIFTEVKNGAQVEVPILAIHKWARDMFASAGAVGNKADEEVKCDVLLRALPPSIRNIVETKRAGKKLLQMVVAILDISAEQVEEIQETARLRNRLDQHDMLLERLNRQPKIPSGLPAPAPIFQPKLANSCPYNDSGPVNGSAHLTFRNNKEGRAAWRKAVLSYTGKISGYVPYPLKPGTALPGDNVCCKCGKEGHLQGQCPALDANKLDKKEAIFRRIVSSLLREKLRNSRKKPSTSVSVVNIQERPISNFYSSDVEDEDQGKEDGTA</sequence>
<dbReference type="Proteomes" id="UP000054845">
    <property type="component" value="Unassembled WGS sequence"/>
</dbReference>
<protein>
    <submittedName>
        <fullName evidence="5">Zinc finger, CCHC-type</fullName>
    </submittedName>
</protein>
<feature type="region of interest" description="Disordered" evidence="3">
    <location>
        <begin position="41"/>
        <end position="89"/>
    </location>
</feature>
<accession>A0A0P1BP62</accession>
<name>A0A0P1BP62_9BASI</name>
<evidence type="ECO:0000313" key="5">
    <source>
        <dbReference type="EMBL" id="CEH17973.1"/>
    </source>
</evidence>
<evidence type="ECO:0000256" key="3">
    <source>
        <dbReference type="SAM" id="MobiDB-lite"/>
    </source>
</evidence>
<organism evidence="5 6">
    <name type="scientific">Ceraceosorus bombacis</name>
    <dbReference type="NCBI Taxonomy" id="401625"/>
    <lineage>
        <taxon>Eukaryota</taxon>
        <taxon>Fungi</taxon>
        <taxon>Dikarya</taxon>
        <taxon>Basidiomycota</taxon>
        <taxon>Ustilaginomycotina</taxon>
        <taxon>Exobasidiomycetes</taxon>
        <taxon>Ceraceosorales</taxon>
        <taxon>Ceraceosoraceae</taxon>
        <taxon>Ceraceosorus</taxon>
    </lineage>
</organism>
<keyword evidence="2" id="KW-0863">Zinc-finger</keyword>
<keyword evidence="1" id="KW-0507">mRNA processing</keyword>
<evidence type="ECO:0000313" key="6">
    <source>
        <dbReference type="Proteomes" id="UP000054845"/>
    </source>
</evidence>
<dbReference type="GO" id="GO:0003676">
    <property type="term" value="F:nucleic acid binding"/>
    <property type="evidence" value="ECO:0007669"/>
    <property type="project" value="InterPro"/>
</dbReference>
<dbReference type="PROSITE" id="PS50158">
    <property type="entry name" value="ZF_CCHC"/>
    <property type="match status" value="1"/>
</dbReference>
<reference evidence="5 6" key="1">
    <citation type="submission" date="2014-09" db="EMBL/GenBank/DDBJ databases">
        <authorList>
            <person name="Magalhaes I.L.F."/>
            <person name="Oliveira U."/>
            <person name="Santos F.R."/>
            <person name="Vidigal T.H.D.A."/>
            <person name="Brescovit A.D."/>
            <person name="Santos A.J."/>
        </authorList>
    </citation>
    <scope>NUCLEOTIDE SEQUENCE [LARGE SCALE GENOMIC DNA]</scope>
</reference>
<dbReference type="InterPro" id="IPR001878">
    <property type="entry name" value="Znf_CCHC"/>
</dbReference>
<dbReference type="SUPFAM" id="SSF57756">
    <property type="entry name" value="Retrovirus zinc finger-like domains"/>
    <property type="match status" value="1"/>
</dbReference>